<name>A0A834H1I2_RHOSS</name>
<evidence type="ECO:0000256" key="3">
    <source>
        <dbReference type="ARBA" id="ARBA00022737"/>
    </source>
</evidence>
<reference evidence="8" key="1">
    <citation type="submission" date="2019-11" db="EMBL/GenBank/DDBJ databases">
        <authorList>
            <person name="Liu Y."/>
            <person name="Hou J."/>
            <person name="Li T.-Q."/>
            <person name="Guan C.-H."/>
            <person name="Wu X."/>
            <person name="Wu H.-Z."/>
            <person name="Ling F."/>
            <person name="Zhang R."/>
            <person name="Shi X.-G."/>
            <person name="Ren J.-P."/>
            <person name="Chen E.-F."/>
            <person name="Sun J.-M."/>
        </authorList>
    </citation>
    <scope>NUCLEOTIDE SEQUENCE</scope>
    <source>
        <strain evidence="8">Adult_tree_wgs_1</strain>
        <tissue evidence="8">Leaves</tissue>
    </source>
</reference>
<evidence type="ECO:0000256" key="4">
    <source>
        <dbReference type="ARBA" id="ARBA00022821"/>
    </source>
</evidence>
<dbReference type="InterPro" id="IPR002182">
    <property type="entry name" value="NB-ARC"/>
</dbReference>
<dbReference type="Gene3D" id="3.80.10.10">
    <property type="entry name" value="Ribonuclease Inhibitor"/>
    <property type="match status" value="8"/>
</dbReference>
<dbReference type="InterPro" id="IPR003593">
    <property type="entry name" value="AAA+_ATPase"/>
</dbReference>
<dbReference type="Gene3D" id="3.40.50.300">
    <property type="entry name" value="P-loop containing nucleotide triphosphate hydrolases"/>
    <property type="match status" value="1"/>
</dbReference>
<feature type="coiled-coil region" evidence="6">
    <location>
        <begin position="41"/>
        <end position="75"/>
    </location>
</feature>
<keyword evidence="5" id="KW-0547">Nucleotide-binding</keyword>
<dbReference type="PANTHER" id="PTHR33463:SF198">
    <property type="entry name" value="RPP4C3"/>
    <property type="match status" value="1"/>
</dbReference>
<dbReference type="SMART" id="SM00382">
    <property type="entry name" value="AAA"/>
    <property type="match status" value="1"/>
</dbReference>
<comment type="caution">
    <text evidence="8">The sequence shown here is derived from an EMBL/GenBank/DDBJ whole genome shotgun (WGS) entry which is preliminary data.</text>
</comment>
<proteinExistence type="inferred from homology"/>
<dbReference type="InterPro" id="IPR057135">
    <property type="entry name" value="At4g27190-like_LRR"/>
</dbReference>
<evidence type="ECO:0000313" key="8">
    <source>
        <dbReference type="EMBL" id="KAF7143687.1"/>
    </source>
</evidence>
<protein>
    <recommendedName>
        <fullName evidence="7">AAA+ ATPase domain-containing protein</fullName>
    </recommendedName>
</protein>
<gene>
    <name evidence="8" type="ORF">RHSIM_Rhsim05G0217600</name>
</gene>
<evidence type="ECO:0000259" key="7">
    <source>
        <dbReference type="SMART" id="SM00382"/>
    </source>
</evidence>
<dbReference type="GO" id="GO:0006952">
    <property type="term" value="P:defense response"/>
    <property type="evidence" value="ECO:0007669"/>
    <property type="project" value="UniProtKB-KW"/>
</dbReference>
<feature type="domain" description="AAA+ ATPase" evidence="7">
    <location>
        <begin position="188"/>
        <end position="327"/>
    </location>
</feature>
<dbReference type="InterPro" id="IPR032675">
    <property type="entry name" value="LRR_dom_sf"/>
</dbReference>
<dbReference type="SUPFAM" id="SSF52047">
    <property type="entry name" value="RNI-like"/>
    <property type="match status" value="2"/>
</dbReference>
<evidence type="ECO:0000256" key="6">
    <source>
        <dbReference type="SAM" id="Coils"/>
    </source>
</evidence>
<dbReference type="InterPro" id="IPR027417">
    <property type="entry name" value="P-loop_NTPase"/>
</dbReference>
<sequence>MQRKRRKSELKMCNPTIVLDKIVEKIVGIAFESVGRHLGYLLNYKKNIKNLDVEMKKLQEQREIIEGQIDEAKTSGEIIIKNVSNWLNEGDGLRQGVETFMDQKTVKENVQCFKYSCPDFISRYRLSKEAEKKMGDVKSLAQKANFDTISLPKPPPPELQFPSSGEYVSFDSRASAFNMIMDALKDSKVNVIGVYGAGGVGKTTMVEKVGEQVKKDGLFDEVVMAVVSQDAKVAKIQGVLADRLNLKLEAELTEVGRANKLWNRLKNEKRNLIILDDIWKKLDLKEIGIPITDGKQGCKVVLTSRNQRVLIDMDVHKDFPIQVLSEEEAWNLFKKKMGNNVESHDQLHDIAKAVCRECRGLPVGILAVGAALKGKSMFAWKSSLDKLQKSMLNKIEDIDPKLFTSLRLSYDYLDSADAKSCFLLCCLFPEDAQIPIEELARHCMARRLLDQNPNTLEEARDIVCSVVNTLKTSCLLLDVNNDDFVKMHDIVRDIAILIAKEERAFLVKHGVEEWPETGTYEKYSAISLRSETISELPDELVCPELHTLMLECSSSIFQRELSIKIPDRFFRGAEKLMVLELSRITVLPLPSSLGQLTELRMLCLNECKLGDIAILKCLKNKLEVLRLGDSDIKALPHEVGELTRLRLLDLGHCQKLDVIPNGVISKLYRLEELHFPRSFENWEGTTSNEEISKVSVDELMSLTRLSTLAIHIPNHRLLPKDLGFQNLIRFNITVGSTEYYDSKDYSSVVLRGIYIDDDFNILESLLGKPGRGGQYPSRSFNNLTKLLLEDCRLKYLFSPSCARGLLQLQRLQIRRSMIMEAVIGNEGETDEEIIENVITFSQLKSLHLDRLPHLISFYPRIKMATTIESHSFPPTLSLFNEKVAFPALEELNISSVQNITEIWHKKLQPEESFCRLKSLEVSNCAKLMNVITSNMLPQLKSIETRHIYGCPEMEVIVDFEKREEETQNATNYKDMIIVQFPQLRILTLDGLGRLSSFSNTSTITDTRPLFNCQVLMFHFSLQVAFPALEELSIKSVQNITEIWHKKLQPEESFCRLKSLEVSNCEKLMNVVPSNMLPQLKSIETLDIYGCPEMEVIVDFEKRVEETQNATNYKDMIIVQFPQLRILKLCALGRLSSFNNISTITETRPLFNCQVAFPALEKLKINYVQNITEIWHKKLQPEESFCRLKSLEVSNCEKLMNVVPSNMLPQLKSIETLDIFGCPEMEVIVDFEKREEETQNATNYKDMIIVQVAFPALEKLNISSVQNITEIWHKKLQPEESFCRLKSLEVSNCEKLMNVVPSNMLPQLKSIETLDIYGCPKMEVIVDFEKREEETQNATNYKDMIIVQFPQLRILKLCALGRLSSFNNISTITETRPLFNYQVAFPALEKLKINYVQNITEIWHKKLQPEESFCRLKSLEVSNCAKLMNVVPSNMLPQLKSIETLDIYGCPKMEVIVDFEKREEETQNATNYKDMIIVQFPQLRILTLDRLGRLSSFSNTSTITDTRPLFNCQVAFPALEKLKINYVQNITEIWHKKLQPEESFCRLKSLEVRNCEKLMNVVPSNMLPQLKSIETLDIFGCPEMEVIVDFEKKEEKTTQEATNKDMIIVQFPQLRILKLFELGRLSSFNNTSTITETRPLFNYQVAFPALEELNIKSVQNITEIWHKKLQPEESFCRLKSLEVSNCGKLMNVVPSNMLPQLKSIETLYIYGCPEMEVIVDFEKREEETQNATNYKDMIIVQVAFPALEELFISSVPNITEIWDKNLLQPEFSSLSRSLGIRGVEKLKSFKVKGCEKLMNVVPSHMLPLLKSIETLEVSGCPEMEVIVVLEKREEETQEATNKDMIIVLPVLRSLKLLNLENLKGICAFKSNDRLCFNVQVAFPALEELIISSVLNITEIWDNNLLQPESFCLPRSLGIQGCEKLRSLKVKGCEKLMNMVPSHMLPLLKSIETLEVSKCPEMEVIVVLEEKEKETQEATNKDIIVFPELTSLTLKKLKNLKGVCAYKFEDRLCFNVQVAFPALEELSIDKLPNITKIWDKNLLQPESFCLLRSSGVRGYEKLRSLNVKNCKKLINVVPSHMLPLLKKIQTLGVFNCPEMEVIVVLEKRDEETREAANNDTIILFPELELLIIQGLENLKGVCAYKSEGRLCFNVQVEFPKLSAIDLRDGLDDAFRLKIVTEATSRRQECATTDASRMLRFMLHHNDPVVI</sequence>
<dbReference type="Proteomes" id="UP000626092">
    <property type="component" value="Unassembled WGS sequence"/>
</dbReference>
<keyword evidence="6" id="KW-0175">Coiled coil</keyword>
<dbReference type="Gene3D" id="1.10.10.10">
    <property type="entry name" value="Winged helix-like DNA-binding domain superfamily/Winged helix DNA-binding domain"/>
    <property type="match status" value="1"/>
</dbReference>
<dbReference type="GO" id="GO:0005524">
    <property type="term" value="F:ATP binding"/>
    <property type="evidence" value="ECO:0007669"/>
    <property type="project" value="UniProtKB-KW"/>
</dbReference>
<dbReference type="InterPro" id="IPR036388">
    <property type="entry name" value="WH-like_DNA-bd_sf"/>
</dbReference>
<dbReference type="InterPro" id="IPR050905">
    <property type="entry name" value="Plant_NBS-LRR"/>
</dbReference>
<dbReference type="InterPro" id="IPR042197">
    <property type="entry name" value="Apaf_helical"/>
</dbReference>
<keyword evidence="4" id="KW-0611">Plant defense</keyword>
<keyword evidence="2" id="KW-0433">Leucine-rich repeat</keyword>
<dbReference type="FunFam" id="3.40.50.300:FF:001091">
    <property type="entry name" value="Probable disease resistance protein At1g61300"/>
    <property type="match status" value="1"/>
</dbReference>
<dbReference type="Pfam" id="PF00931">
    <property type="entry name" value="NB-ARC"/>
    <property type="match status" value="1"/>
</dbReference>
<dbReference type="SUPFAM" id="SSF52058">
    <property type="entry name" value="L domain-like"/>
    <property type="match status" value="2"/>
</dbReference>
<comment type="similarity">
    <text evidence="1">Belongs to the disease resistance NB-LRR family.</text>
</comment>
<dbReference type="OrthoDB" id="1747797at2759"/>
<keyword evidence="9" id="KW-1185">Reference proteome</keyword>
<evidence type="ECO:0000256" key="1">
    <source>
        <dbReference type="ARBA" id="ARBA00008894"/>
    </source>
</evidence>
<organism evidence="8 9">
    <name type="scientific">Rhododendron simsii</name>
    <name type="common">Sims's rhododendron</name>
    <dbReference type="NCBI Taxonomy" id="118357"/>
    <lineage>
        <taxon>Eukaryota</taxon>
        <taxon>Viridiplantae</taxon>
        <taxon>Streptophyta</taxon>
        <taxon>Embryophyta</taxon>
        <taxon>Tracheophyta</taxon>
        <taxon>Spermatophyta</taxon>
        <taxon>Magnoliopsida</taxon>
        <taxon>eudicotyledons</taxon>
        <taxon>Gunneridae</taxon>
        <taxon>Pentapetalae</taxon>
        <taxon>asterids</taxon>
        <taxon>Ericales</taxon>
        <taxon>Ericaceae</taxon>
        <taxon>Ericoideae</taxon>
        <taxon>Rhodoreae</taxon>
        <taxon>Rhododendron</taxon>
    </lineage>
</organism>
<dbReference type="PANTHER" id="PTHR33463">
    <property type="entry name" value="NB-ARC DOMAIN-CONTAINING PROTEIN-RELATED"/>
    <property type="match status" value="1"/>
</dbReference>
<keyword evidence="5" id="KW-0067">ATP-binding</keyword>
<evidence type="ECO:0000256" key="5">
    <source>
        <dbReference type="ARBA" id="ARBA00022840"/>
    </source>
</evidence>
<dbReference type="Gene3D" id="1.10.8.430">
    <property type="entry name" value="Helical domain of apoptotic protease-activating factors"/>
    <property type="match status" value="1"/>
</dbReference>
<dbReference type="Pfam" id="PF23247">
    <property type="entry name" value="LRR_RPS2"/>
    <property type="match status" value="9"/>
</dbReference>
<keyword evidence="3" id="KW-0677">Repeat</keyword>
<accession>A0A834H1I2</accession>
<dbReference type="GO" id="GO:0043531">
    <property type="term" value="F:ADP binding"/>
    <property type="evidence" value="ECO:0007669"/>
    <property type="project" value="InterPro"/>
</dbReference>
<dbReference type="EMBL" id="WJXA01000005">
    <property type="protein sequence ID" value="KAF7143687.1"/>
    <property type="molecule type" value="Genomic_DNA"/>
</dbReference>
<evidence type="ECO:0000256" key="2">
    <source>
        <dbReference type="ARBA" id="ARBA00022614"/>
    </source>
</evidence>
<dbReference type="PRINTS" id="PR00364">
    <property type="entry name" value="DISEASERSIST"/>
</dbReference>
<dbReference type="SUPFAM" id="SSF52540">
    <property type="entry name" value="P-loop containing nucleoside triphosphate hydrolases"/>
    <property type="match status" value="1"/>
</dbReference>
<evidence type="ECO:0000313" key="9">
    <source>
        <dbReference type="Proteomes" id="UP000626092"/>
    </source>
</evidence>